<dbReference type="EMBL" id="JQDR03005455">
    <property type="protein sequence ID" value="KAA0201415.1"/>
    <property type="molecule type" value="Genomic_DNA"/>
</dbReference>
<dbReference type="OrthoDB" id="6373780at2759"/>
<feature type="domain" description="Integrase catalytic" evidence="1">
    <location>
        <begin position="86"/>
        <end position="264"/>
    </location>
</feature>
<feature type="non-terminal residue" evidence="2">
    <location>
        <position position="298"/>
    </location>
</feature>
<dbReference type="InterPro" id="IPR012337">
    <property type="entry name" value="RNaseH-like_sf"/>
</dbReference>
<dbReference type="InterPro" id="IPR041588">
    <property type="entry name" value="Integrase_H2C2"/>
</dbReference>
<dbReference type="GO" id="GO:0015074">
    <property type="term" value="P:DNA integration"/>
    <property type="evidence" value="ECO:0007669"/>
    <property type="project" value="InterPro"/>
</dbReference>
<proteinExistence type="predicted"/>
<dbReference type="AlphaFoldDB" id="A0A6A0H8R9"/>
<reference evidence="2" key="1">
    <citation type="submission" date="2014-08" db="EMBL/GenBank/DDBJ databases">
        <authorList>
            <person name="Murali S."/>
            <person name="Richards S."/>
            <person name="Bandaranaike D."/>
            <person name="Bellair M."/>
            <person name="Blankenburg K."/>
            <person name="Chao H."/>
            <person name="Dinh H."/>
            <person name="Doddapaneni H."/>
            <person name="Dugan-Rocha S."/>
            <person name="Elkadiri S."/>
            <person name="Gnanaolivu R."/>
            <person name="Hughes D."/>
            <person name="Lee S."/>
            <person name="Li M."/>
            <person name="Ming W."/>
            <person name="Munidasa M."/>
            <person name="Muniz J."/>
            <person name="Nguyen L."/>
            <person name="Osuji N."/>
            <person name="Pu L.-L."/>
            <person name="Puazo M."/>
            <person name="Skinner E."/>
            <person name="Qu C."/>
            <person name="Quiroz J."/>
            <person name="Raj R."/>
            <person name="Weissenberger G."/>
            <person name="Xin Y."/>
            <person name="Zou X."/>
            <person name="Han Y."/>
            <person name="Worley K."/>
            <person name="Muzny D."/>
            <person name="Gibbs R."/>
        </authorList>
    </citation>
    <scope>NUCLEOTIDE SEQUENCE</scope>
    <source>
        <strain evidence="2">HAZT.00-mixed</strain>
        <tissue evidence="2">Whole organism</tissue>
    </source>
</reference>
<organism evidence="2">
    <name type="scientific">Hyalella azteca</name>
    <name type="common">Amphipod</name>
    <dbReference type="NCBI Taxonomy" id="294128"/>
    <lineage>
        <taxon>Eukaryota</taxon>
        <taxon>Metazoa</taxon>
        <taxon>Ecdysozoa</taxon>
        <taxon>Arthropoda</taxon>
        <taxon>Crustacea</taxon>
        <taxon>Multicrustacea</taxon>
        <taxon>Malacostraca</taxon>
        <taxon>Eumalacostraca</taxon>
        <taxon>Peracarida</taxon>
        <taxon>Amphipoda</taxon>
        <taxon>Senticaudata</taxon>
        <taxon>Talitrida</taxon>
        <taxon>Talitroidea</taxon>
        <taxon>Hyalellidae</taxon>
        <taxon>Hyalella</taxon>
    </lineage>
</organism>
<sequence length="298" mass="34477">MKYETKHPIILPGSSAIVQLMMRASHVTLGHLGRATMLSHLRRKYWIIGGNKFGKKIVKDCLSCRKYHARPCQPMMADLPANRVLGDCAPFTNTGVDYFGPSLTVHGRKSQKMYGVIFTCLSGRAIHLELSHSLTNDSFIHALRRFVCRRGNVASLISDNGTNFTGANAELRRVIEQWNSENIEGWLKQKGITWKFNPPYSSHYGGVWEREIRSVRKVLTALMYEQKVQYLSDLFWQRWKKEYLSTLKHRQKWQDPDERLKENDLVLVTDLSLPRNQWPLGRIQEFVTSEDGRNRTAK</sequence>
<evidence type="ECO:0000313" key="2">
    <source>
        <dbReference type="EMBL" id="KAA0201415.1"/>
    </source>
</evidence>
<dbReference type="PANTHER" id="PTHR47331:SF1">
    <property type="entry name" value="GAG-LIKE PROTEIN"/>
    <property type="match status" value="1"/>
</dbReference>
<dbReference type="InterPro" id="IPR001584">
    <property type="entry name" value="Integrase_cat-core"/>
</dbReference>
<dbReference type="InterPro" id="IPR040676">
    <property type="entry name" value="DUF5641"/>
</dbReference>
<dbReference type="Gene3D" id="1.10.340.70">
    <property type="match status" value="1"/>
</dbReference>
<reference evidence="2" key="2">
    <citation type="journal article" date="2018" name="Environ. Sci. Technol.">
        <title>The Toxicogenome of Hyalella azteca: A Model for Sediment Ecotoxicology and Evolutionary Toxicology.</title>
        <authorList>
            <person name="Poynton H.C."/>
            <person name="Hasenbein S."/>
            <person name="Benoit J.B."/>
            <person name="Sepulveda M.S."/>
            <person name="Poelchau M.F."/>
            <person name="Hughes D.S.T."/>
            <person name="Murali S.C."/>
            <person name="Chen S."/>
            <person name="Glastad K.M."/>
            <person name="Goodisman M.A.D."/>
            <person name="Werren J.H."/>
            <person name="Vineis J.H."/>
            <person name="Bowen J.L."/>
            <person name="Friedrich M."/>
            <person name="Jones J."/>
            <person name="Robertson H.M."/>
            <person name="Feyereisen R."/>
            <person name="Mechler-Hickson A."/>
            <person name="Mathers N."/>
            <person name="Lee C.E."/>
            <person name="Colbourne J.K."/>
            <person name="Biales A."/>
            <person name="Johnston J.S."/>
            <person name="Wellborn G.A."/>
            <person name="Rosendale A.J."/>
            <person name="Cridge A.G."/>
            <person name="Munoz-Torres M.C."/>
            <person name="Bain P.A."/>
            <person name="Manny A.R."/>
            <person name="Major K.M."/>
            <person name="Lambert F.N."/>
            <person name="Vulpe C.D."/>
            <person name="Tuck P."/>
            <person name="Blalock B.J."/>
            <person name="Lin Y.Y."/>
            <person name="Smith M.E."/>
            <person name="Ochoa-Acuna H."/>
            <person name="Chen M.M."/>
            <person name="Childers C.P."/>
            <person name="Qu J."/>
            <person name="Dugan S."/>
            <person name="Lee S.L."/>
            <person name="Chao H."/>
            <person name="Dinh H."/>
            <person name="Han Y."/>
            <person name="Doddapaneni H."/>
            <person name="Worley K.C."/>
            <person name="Muzny D.M."/>
            <person name="Gibbs R.A."/>
            <person name="Richards S."/>
        </authorList>
    </citation>
    <scope>NUCLEOTIDE SEQUENCE</scope>
    <source>
        <strain evidence="2">HAZT.00-mixed</strain>
        <tissue evidence="2">Whole organism</tissue>
    </source>
</reference>
<gene>
    <name evidence="2" type="ORF">HAZT_HAZT009520</name>
</gene>
<protein>
    <recommendedName>
        <fullName evidence="1">Integrase catalytic domain-containing protein</fullName>
    </recommendedName>
</protein>
<dbReference type="PROSITE" id="PS50994">
    <property type="entry name" value="INTEGRASE"/>
    <property type="match status" value="1"/>
</dbReference>
<dbReference type="GO" id="GO:0003676">
    <property type="term" value="F:nucleic acid binding"/>
    <property type="evidence" value="ECO:0007669"/>
    <property type="project" value="InterPro"/>
</dbReference>
<accession>A0A6A0H8R9</accession>
<comment type="caution">
    <text evidence="2">The sequence shown here is derived from an EMBL/GenBank/DDBJ whole genome shotgun (WGS) entry which is preliminary data.</text>
</comment>
<dbReference type="Pfam" id="PF17921">
    <property type="entry name" value="Integrase_H2C2"/>
    <property type="match status" value="1"/>
</dbReference>
<dbReference type="InterPro" id="IPR036397">
    <property type="entry name" value="RNaseH_sf"/>
</dbReference>
<dbReference type="Proteomes" id="UP000711488">
    <property type="component" value="Unassembled WGS sequence"/>
</dbReference>
<name>A0A6A0H8R9_HYAAZ</name>
<evidence type="ECO:0000259" key="1">
    <source>
        <dbReference type="PROSITE" id="PS50994"/>
    </source>
</evidence>
<dbReference type="Pfam" id="PF18701">
    <property type="entry name" value="DUF5641"/>
    <property type="match status" value="1"/>
</dbReference>
<dbReference type="SUPFAM" id="SSF53098">
    <property type="entry name" value="Ribonuclease H-like"/>
    <property type="match status" value="1"/>
</dbReference>
<dbReference type="PANTHER" id="PTHR47331">
    <property type="entry name" value="PHD-TYPE DOMAIN-CONTAINING PROTEIN"/>
    <property type="match status" value="1"/>
</dbReference>
<reference evidence="2" key="3">
    <citation type="submission" date="2019-06" db="EMBL/GenBank/DDBJ databases">
        <authorList>
            <person name="Poynton C."/>
            <person name="Hasenbein S."/>
            <person name="Benoit J.B."/>
            <person name="Sepulveda M.S."/>
            <person name="Poelchau M.F."/>
            <person name="Murali S.C."/>
            <person name="Chen S."/>
            <person name="Glastad K.M."/>
            <person name="Werren J.H."/>
            <person name="Vineis J.H."/>
            <person name="Bowen J.L."/>
            <person name="Friedrich M."/>
            <person name="Jones J."/>
            <person name="Robertson H.M."/>
            <person name="Feyereisen R."/>
            <person name="Mechler-Hickson A."/>
            <person name="Mathers N."/>
            <person name="Lee C.E."/>
            <person name="Colbourne J.K."/>
            <person name="Biales A."/>
            <person name="Johnston J.S."/>
            <person name="Wellborn G.A."/>
            <person name="Rosendale A.J."/>
            <person name="Cridge A.G."/>
            <person name="Munoz-Torres M.C."/>
            <person name="Bain P.A."/>
            <person name="Manny A.R."/>
            <person name="Major K.M."/>
            <person name="Lambert F.N."/>
            <person name="Vulpe C.D."/>
            <person name="Tuck P."/>
            <person name="Blalock B.J."/>
            <person name="Lin Y.-Y."/>
            <person name="Smith M.E."/>
            <person name="Ochoa-Acuna H."/>
            <person name="Chen M.-J.M."/>
            <person name="Childers C.P."/>
            <person name="Qu J."/>
            <person name="Dugan S."/>
            <person name="Lee S.L."/>
            <person name="Chao H."/>
            <person name="Dinh H."/>
            <person name="Han Y."/>
            <person name="Doddapaneni H."/>
            <person name="Worley K.C."/>
            <person name="Muzny D.M."/>
            <person name="Gibbs R.A."/>
            <person name="Richards S."/>
        </authorList>
    </citation>
    <scope>NUCLEOTIDE SEQUENCE</scope>
    <source>
        <strain evidence="2">HAZT.00-mixed</strain>
        <tissue evidence="2">Whole organism</tissue>
    </source>
</reference>
<dbReference type="Gene3D" id="3.30.420.10">
    <property type="entry name" value="Ribonuclease H-like superfamily/Ribonuclease H"/>
    <property type="match status" value="1"/>
</dbReference>